<feature type="domain" description="RRM" evidence="4">
    <location>
        <begin position="37"/>
        <end position="115"/>
    </location>
</feature>
<dbReference type="Proteomes" id="UP000571582">
    <property type="component" value="Unassembled WGS sequence"/>
</dbReference>
<keyword evidence="1 2" id="KW-0694">RNA-binding</keyword>
<sequence>AFVTLLNGEQAQSAIRKFHQHSLRGKEISVQLQPTDALLCITNLPLSLSIEEFEELVRAYGNVERCFLVYSELTGHSKGYGFVEYMKKDSAAKARLELLGKQLEESTLFAQWMDVNQLTTNLIHSKCLCVDKLQKDCADSKELMQAFSLKYKPVFCQFAQEEDGGSGDFAVLEYESAEQAESVRGALHGATIHGRRLHVSFCAPGAPGRSTLAALIAAQRMMRNNRKGLLPEPNPVQIMKSLNNPAMLQMLLQPQLRGHAVKPVLGASAGLPHLINSAVGPPFLQLNKVHQNSILGSTSSLLLQSPAHLPLPQQQLLKMENMQANSKPGLLGEPPAMLLQTVLGIGVMPAVSSGLAARGEALKSSTAAPIAAAAAGMGMLPFFPKQHIVGQPAAGPKAAADKGEAVPGAQPFPPALPGLAAALRAGPCRAAGQHTGCEPGAGTPLKKQTSLLGEPPKEIRLSTNPYLNLASVLPGICLPAIASKASSPPQQSSNVLDAAVSQGTASQHAMENYFSYSQQPGEYPQVGTAQ</sequence>
<comment type="caution">
    <text evidence="5">The sequence shown here is derived from an EMBL/GenBank/DDBJ whole genome shotgun (WGS) entry which is preliminary data.</text>
</comment>
<dbReference type="PANTHER" id="PTHR23189">
    <property type="entry name" value="RNA RECOGNITION MOTIF-CONTAINING"/>
    <property type="match status" value="1"/>
</dbReference>
<feature type="non-terminal residue" evidence="5">
    <location>
        <position position="530"/>
    </location>
</feature>
<dbReference type="FunFam" id="3.30.70.330:FF:000116">
    <property type="entry name" value="Putative ribonucleoprotein PTB-binding 1"/>
    <property type="match status" value="1"/>
</dbReference>
<dbReference type="SUPFAM" id="SSF54928">
    <property type="entry name" value="RNA-binding domain, RBD"/>
    <property type="match status" value="2"/>
</dbReference>
<dbReference type="PROSITE" id="PS50102">
    <property type="entry name" value="RRM"/>
    <property type="match status" value="1"/>
</dbReference>
<evidence type="ECO:0000256" key="1">
    <source>
        <dbReference type="ARBA" id="ARBA00022884"/>
    </source>
</evidence>
<evidence type="ECO:0000256" key="3">
    <source>
        <dbReference type="SAM" id="MobiDB-lite"/>
    </source>
</evidence>
<keyword evidence="6" id="KW-1185">Reference proteome</keyword>
<feature type="compositionally biased region" description="Polar residues" evidence="3">
    <location>
        <begin position="511"/>
        <end position="520"/>
    </location>
</feature>
<evidence type="ECO:0000259" key="4">
    <source>
        <dbReference type="PROSITE" id="PS50102"/>
    </source>
</evidence>
<gene>
    <name evidence="5" type="primary">Raver2</name>
    <name evidence="5" type="ORF">ALACHE_R13067</name>
</gene>
<name>A0A7L2BMI9_9PASS</name>
<dbReference type="Gene3D" id="3.30.70.330">
    <property type="match status" value="3"/>
</dbReference>
<accession>A0A7L2BMI9</accession>
<dbReference type="InterPro" id="IPR000504">
    <property type="entry name" value="RRM_dom"/>
</dbReference>
<dbReference type="SMART" id="SM00360">
    <property type="entry name" value="RRM"/>
    <property type="match status" value="2"/>
</dbReference>
<evidence type="ECO:0000313" key="5">
    <source>
        <dbReference type="EMBL" id="NXQ25833.1"/>
    </source>
</evidence>
<proteinExistence type="predicted"/>
<evidence type="ECO:0000313" key="6">
    <source>
        <dbReference type="Proteomes" id="UP000571582"/>
    </source>
</evidence>
<dbReference type="EMBL" id="VWYE01005370">
    <property type="protein sequence ID" value="NXQ25833.1"/>
    <property type="molecule type" value="Genomic_DNA"/>
</dbReference>
<feature type="region of interest" description="Disordered" evidence="3">
    <location>
        <begin position="511"/>
        <end position="530"/>
    </location>
</feature>
<reference evidence="5 6" key="1">
    <citation type="submission" date="2019-09" db="EMBL/GenBank/DDBJ databases">
        <title>Bird 10,000 Genomes (B10K) Project - Family phase.</title>
        <authorList>
            <person name="Zhang G."/>
        </authorList>
    </citation>
    <scope>NUCLEOTIDE SEQUENCE [LARGE SCALE GENOMIC DNA]</scope>
    <source>
        <strain evidence="5">B10K-DU-001-15</strain>
        <tissue evidence="5">Muscle</tissue>
    </source>
</reference>
<dbReference type="GO" id="GO:0003723">
    <property type="term" value="F:RNA binding"/>
    <property type="evidence" value="ECO:0007669"/>
    <property type="project" value="UniProtKB-UniRule"/>
</dbReference>
<evidence type="ECO:0000256" key="2">
    <source>
        <dbReference type="PROSITE-ProRule" id="PRU00176"/>
    </source>
</evidence>
<organism evidence="5 6">
    <name type="scientific">Alaudala cheleensis</name>
    <name type="common">Asian short-toed lark</name>
    <dbReference type="NCBI Taxonomy" id="670337"/>
    <lineage>
        <taxon>Eukaryota</taxon>
        <taxon>Metazoa</taxon>
        <taxon>Chordata</taxon>
        <taxon>Craniata</taxon>
        <taxon>Vertebrata</taxon>
        <taxon>Euteleostomi</taxon>
        <taxon>Archelosauria</taxon>
        <taxon>Archosauria</taxon>
        <taxon>Dinosauria</taxon>
        <taxon>Saurischia</taxon>
        <taxon>Theropoda</taxon>
        <taxon>Coelurosauria</taxon>
        <taxon>Aves</taxon>
        <taxon>Neognathae</taxon>
        <taxon>Neoaves</taxon>
        <taxon>Telluraves</taxon>
        <taxon>Australaves</taxon>
        <taxon>Passeriformes</taxon>
        <taxon>Sylvioidea</taxon>
        <taxon>Alaudidae</taxon>
        <taxon>Alaudala</taxon>
    </lineage>
</organism>
<dbReference type="Pfam" id="PF00076">
    <property type="entry name" value="RRM_1"/>
    <property type="match status" value="1"/>
</dbReference>
<protein>
    <submittedName>
        <fullName evidence="5">RAVR2 protein</fullName>
    </submittedName>
</protein>
<dbReference type="InterPro" id="IPR035979">
    <property type="entry name" value="RBD_domain_sf"/>
</dbReference>
<dbReference type="InterPro" id="IPR012677">
    <property type="entry name" value="Nucleotide-bd_a/b_plait_sf"/>
</dbReference>
<dbReference type="AlphaFoldDB" id="A0A7L2BMI9"/>
<dbReference type="FunFam" id="3.30.70.330:FF:000100">
    <property type="entry name" value="Putative ribonucleoprotein PTB-binding 1"/>
    <property type="match status" value="1"/>
</dbReference>
<dbReference type="InterPro" id="IPR034636">
    <property type="entry name" value="RAVER2_RRM2"/>
</dbReference>
<dbReference type="CDD" id="cd12666">
    <property type="entry name" value="RRM2_RAVER2"/>
    <property type="match status" value="1"/>
</dbReference>
<feature type="non-terminal residue" evidence="5">
    <location>
        <position position="1"/>
    </location>
</feature>